<evidence type="ECO:0000256" key="1">
    <source>
        <dbReference type="SAM" id="MobiDB-lite"/>
    </source>
</evidence>
<organism evidence="2 3">
    <name type="scientific">Streptomyces gancidicus BKS 13-15</name>
    <dbReference type="NCBI Taxonomy" id="1284664"/>
    <lineage>
        <taxon>Bacteria</taxon>
        <taxon>Bacillati</taxon>
        <taxon>Actinomycetota</taxon>
        <taxon>Actinomycetes</taxon>
        <taxon>Kitasatosporales</taxon>
        <taxon>Streptomycetaceae</taxon>
        <taxon>Streptomyces</taxon>
        <taxon>Streptomyces pseudogriseolus group</taxon>
    </lineage>
</organism>
<keyword evidence="3" id="KW-1185">Reference proteome</keyword>
<comment type="caution">
    <text evidence="2">The sequence shown here is derived from an EMBL/GenBank/DDBJ whole genome shotgun (WGS) entry which is preliminary data.</text>
</comment>
<reference evidence="2 3" key="1">
    <citation type="journal article" date="2013" name="Genome Announc.">
        <title>Draft Genome Sequence of Streptomyces gancidicus Strain BKS 13-15.</title>
        <authorList>
            <person name="Kumar S."/>
            <person name="Kaur N."/>
            <person name="Singh N.K."/>
            <person name="Raghava G.P."/>
            <person name="Mayilraj S."/>
        </authorList>
    </citation>
    <scope>NUCLEOTIDE SEQUENCE [LARGE SCALE GENOMIC DNA]</scope>
    <source>
        <strain evidence="2 3">BKS 13-15</strain>
    </source>
</reference>
<dbReference type="AlphaFoldDB" id="M3BZY9"/>
<dbReference type="EMBL" id="AOHP01000045">
    <property type="protein sequence ID" value="EMF29604.1"/>
    <property type="molecule type" value="Genomic_DNA"/>
</dbReference>
<dbReference type="PATRIC" id="fig|1284664.3.peg.1611"/>
<evidence type="ECO:0000313" key="2">
    <source>
        <dbReference type="EMBL" id="EMF29604.1"/>
    </source>
</evidence>
<sequence length="91" mass="9586">MNGPATQLRRDAAIRLVQMTCGGSRAAAARYIGITPGALQSATVTIRAWQKMPGNADAYQDALQRIAEIATATKAPSSTRRTAPDEMTVGP</sequence>
<name>M3BZY9_STREZ</name>
<dbReference type="OrthoDB" id="3874088at2"/>
<protein>
    <submittedName>
        <fullName evidence="2">Uncharacterized protein</fullName>
    </submittedName>
</protein>
<dbReference type="RefSeq" id="WP_006131131.1">
    <property type="nucleotide sequence ID" value="NZ_AOHP01000045.1"/>
</dbReference>
<proteinExistence type="predicted"/>
<feature type="region of interest" description="Disordered" evidence="1">
    <location>
        <begin position="70"/>
        <end position="91"/>
    </location>
</feature>
<evidence type="ECO:0000313" key="3">
    <source>
        <dbReference type="Proteomes" id="UP000011732"/>
    </source>
</evidence>
<accession>M3BZY9</accession>
<dbReference type="Proteomes" id="UP000011732">
    <property type="component" value="Unassembled WGS sequence"/>
</dbReference>
<gene>
    <name evidence="2" type="ORF">H114_08046</name>
</gene>